<feature type="domain" description="DUF4283" evidence="1">
    <location>
        <begin position="62"/>
        <end position="138"/>
    </location>
</feature>
<accession>A0ABD0V798</accession>
<dbReference type="EMBL" id="JANQDX010000008">
    <property type="protein sequence ID" value="KAL0920626.1"/>
    <property type="molecule type" value="Genomic_DNA"/>
</dbReference>
<dbReference type="AlphaFoldDB" id="A0ABD0V798"/>
<dbReference type="InterPro" id="IPR040256">
    <property type="entry name" value="At4g02000-like"/>
</dbReference>
<evidence type="ECO:0000259" key="1">
    <source>
        <dbReference type="Pfam" id="PF14111"/>
    </source>
</evidence>
<organism evidence="2 3">
    <name type="scientific">Dendrobium thyrsiflorum</name>
    <name type="common">Pinecone-like raceme dendrobium</name>
    <name type="synonym">Orchid</name>
    <dbReference type="NCBI Taxonomy" id="117978"/>
    <lineage>
        <taxon>Eukaryota</taxon>
        <taxon>Viridiplantae</taxon>
        <taxon>Streptophyta</taxon>
        <taxon>Embryophyta</taxon>
        <taxon>Tracheophyta</taxon>
        <taxon>Spermatophyta</taxon>
        <taxon>Magnoliopsida</taxon>
        <taxon>Liliopsida</taxon>
        <taxon>Asparagales</taxon>
        <taxon>Orchidaceae</taxon>
        <taxon>Epidendroideae</taxon>
        <taxon>Malaxideae</taxon>
        <taxon>Dendrobiinae</taxon>
        <taxon>Dendrobium</taxon>
    </lineage>
</organism>
<dbReference type="PANTHER" id="PTHR31286">
    <property type="entry name" value="GLYCINE-RICH CELL WALL STRUCTURAL PROTEIN 1.8-LIKE"/>
    <property type="match status" value="1"/>
</dbReference>
<dbReference type="InterPro" id="IPR025558">
    <property type="entry name" value="DUF4283"/>
</dbReference>
<evidence type="ECO:0000313" key="3">
    <source>
        <dbReference type="Proteomes" id="UP001552299"/>
    </source>
</evidence>
<protein>
    <recommendedName>
        <fullName evidence="1">DUF4283 domain-containing protein</fullName>
    </recommendedName>
</protein>
<proteinExistence type="predicted"/>
<reference evidence="2 3" key="1">
    <citation type="journal article" date="2024" name="Plant Biotechnol. J.">
        <title>Dendrobium thyrsiflorum genome and its molecular insights into genes involved in important horticultural traits.</title>
        <authorList>
            <person name="Chen B."/>
            <person name="Wang J.Y."/>
            <person name="Zheng P.J."/>
            <person name="Li K.L."/>
            <person name="Liang Y.M."/>
            <person name="Chen X.F."/>
            <person name="Zhang C."/>
            <person name="Zhao X."/>
            <person name="He X."/>
            <person name="Zhang G.Q."/>
            <person name="Liu Z.J."/>
            <person name="Xu Q."/>
        </authorList>
    </citation>
    <scope>NUCLEOTIDE SEQUENCE [LARGE SCALE GENOMIC DNA]</scope>
    <source>
        <strain evidence="2">GZMU011</strain>
    </source>
</reference>
<sequence length="561" mass="60195">MAPKLCDPGFLGGSTSSRSFLDVLAHSSSDTGFLELRVSSFHGLPSLWISELEIQALAVPFQFSFVGFFPSKRPSLDFIHRFFFNLKLNGELSVSLLDSSHILIKLANNLDYCKVFCHRSYLVYNCYMKLTKWSPLVDIGLGSLFGKHLKIDFATSIGSRLSVARVLVELDITKSYPDKVWLGLEKSGYIQQVVMEEFPPFCASCKCIGHVVGSSRPQVDLSIPIKDSFKVSDNPELIISSPPLSVSSASPPVLLVAEVLDVVNYQDLAVGCAIINSANVYSSALASEGLVVENVTGVVNVYDGSSIVAISVAGNRGDPDLGVVAAGDNKNICATVDGLVEPILVNCDDEHLASPLAAVPVVPEVAALSLDILGTCKVALGQSGLPPPANLEGKADIVNIPISVVSNDELKSCMAWSMNNSVLVQSNWLDIDESFSTPSTEDSDNFGVHVNDDMYSFMVGCVMDQAVLNGVGKKNEKVNLKRNNCLFSCGLLMLWVLLDVGNDEVVPYNFPCWHGIVGNLGGLSLSGWLSAMDGPSLAALVWLGAANPEPFYSLALTSFDP</sequence>
<dbReference type="PANTHER" id="PTHR31286:SF180">
    <property type="entry name" value="OS10G0362600 PROTEIN"/>
    <property type="match status" value="1"/>
</dbReference>
<comment type="caution">
    <text evidence="2">The sequence shown here is derived from an EMBL/GenBank/DDBJ whole genome shotgun (WGS) entry which is preliminary data.</text>
</comment>
<gene>
    <name evidence="2" type="ORF">M5K25_009774</name>
</gene>
<evidence type="ECO:0000313" key="2">
    <source>
        <dbReference type="EMBL" id="KAL0920626.1"/>
    </source>
</evidence>
<keyword evidence="3" id="KW-1185">Reference proteome</keyword>
<dbReference type="Proteomes" id="UP001552299">
    <property type="component" value="Unassembled WGS sequence"/>
</dbReference>
<dbReference type="Pfam" id="PF14111">
    <property type="entry name" value="DUF4283"/>
    <property type="match status" value="1"/>
</dbReference>
<name>A0ABD0V798_DENTH</name>